<dbReference type="RefSeq" id="XP_064732933.1">
    <property type="nucleotide sequence ID" value="XM_064870480.1"/>
</dbReference>
<organism evidence="2 3">
    <name type="scientific">Knufia obscura</name>
    <dbReference type="NCBI Taxonomy" id="1635080"/>
    <lineage>
        <taxon>Eukaryota</taxon>
        <taxon>Fungi</taxon>
        <taxon>Dikarya</taxon>
        <taxon>Ascomycota</taxon>
        <taxon>Pezizomycotina</taxon>
        <taxon>Eurotiomycetes</taxon>
        <taxon>Chaetothyriomycetidae</taxon>
        <taxon>Chaetothyriales</taxon>
        <taxon>Trichomeriaceae</taxon>
        <taxon>Knufia</taxon>
    </lineage>
</organism>
<sequence length="372" mass="41813">MGLMLKCLEQILVRHDQKQSKGTKASRFAYTVTIIPTAAVGISSLKYDRPAIIEFGLPDEANDTRLHGQSQRAIPYAATHYAAFKTACNTLLKDFGKEIIEIGENNAGRLLTNAVWKRDSNTTLGKKGKDKGILYFLPDAIFFASTICKNDGAPRHIYFSLKADPLTGSRFADGIMVVVDKDHMYDTTGDGRRLEQPKAINMSVWLSGVKPSTFHAQKQATEEASREGPPRKYVLSAQDIRDGVQPIPLDEPRDSDLLTFSDLSLELFDNLSTYIKQHYVDAKEDARPETQSVKAKGRRSKAPPVERDGSKQTSDDADKENADPVPRRTTRSSTKRKCEDREDKSDRSKPLRFDVCTMMWWDYKKKQPLSFG</sequence>
<keyword evidence="3" id="KW-1185">Reference proteome</keyword>
<evidence type="ECO:0000256" key="1">
    <source>
        <dbReference type="SAM" id="MobiDB-lite"/>
    </source>
</evidence>
<evidence type="ECO:0000313" key="3">
    <source>
        <dbReference type="Proteomes" id="UP001334248"/>
    </source>
</evidence>
<feature type="region of interest" description="Disordered" evidence="1">
    <location>
        <begin position="284"/>
        <end position="348"/>
    </location>
</feature>
<protein>
    <submittedName>
        <fullName evidence="2">Uncharacterized protein</fullName>
    </submittedName>
</protein>
<proteinExistence type="predicted"/>
<gene>
    <name evidence="2" type="ORF">PMZ80_002044</name>
</gene>
<reference evidence="2 3" key="1">
    <citation type="journal article" date="2023" name="Res Sq">
        <title>Genomic and morphological characterization of Knufia obscura isolated from the Mars 2020 spacecraft assembly facility.</title>
        <authorList>
            <person name="Chander A.M."/>
            <person name="Teixeira M.M."/>
            <person name="Singh N.K."/>
            <person name="Williams M.P."/>
            <person name="Parker C.W."/>
            <person name="Leo P."/>
            <person name="Stajich J.E."/>
            <person name="Torok T."/>
            <person name="Tighe S."/>
            <person name="Mason C.E."/>
            <person name="Venkateswaran K."/>
        </authorList>
    </citation>
    <scope>NUCLEOTIDE SEQUENCE [LARGE SCALE GENOMIC DNA]</scope>
    <source>
        <strain evidence="2 3">CCFEE 5817</strain>
    </source>
</reference>
<dbReference type="Proteomes" id="UP001334248">
    <property type="component" value="Unassembled WGS sequence"/>
</dbReference>
<dbReference type="GeneID" id="89995493"/>
<evidence type="ECO:0000313" key="2">
    <source>
        <dbReference type="EMBL" id="KAK5944843.1"/>
    </source>
</evidence>
<feature type="compositionally biased region" description="Basic and acidic residues" evidence="1">
    <location>
        <begin position="336"/>
        <end position="348"/>
    </location>
</feature>
<comment type="caution">
    <text evidence="2">The sequence shown here is derived from an EMBL/GenBank/DDBJ whole genome shotgun (WGS) entry which is preliminary data.</text>
</comment>
<accession>A0ABR0RX35</accession>
<dbReference type="EMBL" id="JAVHJV010000002">
    <property type="protein sequence ID" value="KAK5944843.1"/>
    <property type="molecule type" value="Genomic_DNA"/>
</dbReference>
<name>A0ABR0RX35_9EURO</name>
<feature type="compositionally biased region" description="Basic and acidic residues" evidence="1">
    <location>
        <begin position="304"/>
        <end position="326"/>
    </location>
</feature>